<dbReference type="SUPFAM" id="SSF56935">
    <property type="entry name" value="Porins"/>
    <property type="match status" value="2"/>
</dbReference>
<dbReference type="PATRIC" id="fig|1579979.3.peg.793"/>
<accession>A0A0K0XTZ9</accession>
<organism evidence="2 3">
    <name type="scientific">Wenzhouxiangella marina</name>
    <dbReference type="NCBI Taxonomy" id="1579979"/>
    <lineage>
        <taxon>Bacteria</taxon>
        <taxon>Pseudomonadati</taxon>
        <taxon>Pseudomonadota</taxon>
        <taxon>Gammaproteobacteria</taxon>
        <taxon>Chromatiales</taxon>
        <taxon>Wenzhouxiangellaceae</taxon>
        <taxon>Wenzhouxiangella</taxon>
    </lineage>
</organism>
<dbReference type="InterPro" id="IPR020016">
    <property type="entry name" value="Decahaem-assoc_OM_MtrB/PioB"/>
</dbReference>
<evidence type="ECO:0000313" key="2">
    <source>
        <dbReference type="EMBL" id="AKS41158.1"/>
    </source>
</evidence>
<dbReference type="STRING" id="1579979.WM2015_777"/>
<gene>
    <name evidence="2" type="ORF">WM2015_777</name>
</gene>
<dbReference type="OrthoDB" id="9146719at2"/>
<feature type="region of interest" description="Disordered" evidence="1">
    <location>
        <begin position="406"/>
        <end position="425"/>
    </location>
</feature>
<dbReference type="EMBL" id="CP012154">
    <property type="protein sequence ID" value="AKS41158.1"/>
    <property type="molecule type" value="Genomic_DNA"/>
</dbReference>
<dbReference type="Proteomes" id="UP000066624">
    <property type="component" value="Chromosome"/>
</dbReference>
<dbReference type="NCBIfam" id="TIGR03509">
    <property type="entry name" value="OMP_MtrB_PioB"/>
    <property type="match status" value="1"/>
</dbReference>
<protein>
    <recommendedName>
        <fullName evidence="4">MtrB/PioB family decaheme-associated outer membrane protein</fullName>
    </recommendedName>
</protein>
<evidence type="ECO:0008006" key="4">
    <source>
        <dbReference type="Google" id="ProtNLM"/>
    </source>
</evidence>
<dbReference type="KEGG" id="wma:WM2015_777"/>
<name>A0A0K0XTZ9_9GAMM</name>
<dbReference type="Pfam" id="PF11854">
    <property type="entry name" value="MtrB_PioB"/>
    <property type="match status" value="1"/>
</dbReference>
<dbReference type="AlphaFoldDB" id="A0A0K0XTZ9"/>
<proteinExistence type="predicted"/>
<evidence type="ECO:0000313" key="3">
    <source>
        <dbReference type="Proteomes" id="UP000066624"/>
    </source>
</evidence>
<keyword evidence="3" id="KW-1185">Reference proteome</keyword>
<sequence length="763" mass="84400">MMRIVTPIVLRPRAASPAGQGLARLALTATLIVGTATAVGADRPAGQADDTGSAIIEVGLGHVSDEDSRFGRYRGLDDDGLFGLLGLDWLRRPAAGADDGWTSALLIIDGSLESGRGQRLISARLSQPGRVRLQFDQRRFSDRRAPLQSIHRRDGDRLVLPPDWQAGTTTDTFSQLLPSLQAIDPHQTRDRRSLSGRLQLDRGWQLSAGVREERREGLGTVAGLFGNSGGNPRAAFLPAPIDYRTHSVDAEASWSRPGRQWLLGYHASLFSNDQPGIAFDNPFSTIGGWAEGSGYPTGRGELAGPPDNQFHQLRLATRWRLPGQVDLLADLGVGRMSQDEPFLPYTANPVLAESITQPLPRASLDGRVDTTTLNLRLNGRLGERHRWSASGRLDDRDNHTPRLRLVGIGGDSERQDPDPVSSATRFNLPYDYRDLSLGLKLDSRWNSTTRSRLGARLRRTERSLTARARTERIDLEALLRQTLGPRAEGSLSMTWSDRGGSAYEGGAGFIASHDPAWLESQSRVWENLPTLRQYHLADRREHRLAATLQLQPASAWTLGFEAARRVQDFHGGEFGLREARVDQLHGHLRWQFTPATALSAFASWDRQRLEQSGFSFRGSIFTEADLADPGRAWQVEHDDRARVAGLSAEHRWLQDRLQLKADWVLARSSGTIDTVVGAALSAEALPELRTRLSTLALQASWTFTPRLIGRLRYWREDFASRDWAIDGVAVDQLANILLPGEASPDETVHVIGMSLQWQLGRGN</sequence>
<reference evidence="2 3" key="1">
    <citation type="submission" date="2015-07" db="EMBL/GenBank/DDBJ databases">
        <authorList>
            <person name="Noorani M."/>
        </authorList>
    </citation>
    <scope>NUCLEOTIDE SEQUENCE [LARGE SCALE GENOMIC DNA]</scope>
    <source>
        <strain evidence="2 3">KCTC 42284</strain>
    </source>
</reference>
<evidence type="ECO:0000256" key="1">
    <source>
        <dbReference type="SAM" id="MobiDB-lite"/>
    </source>
</evidence>